<dbReference type="Proteomes" id="UP000823914">
    <property type="component" value="Unassembled WGS sequence"/>
</dbReference>
<accession>A0A9E2L403</accession>
<dbReference type="GO" id="GO:0005886">
    <property type="term" value="C:plasma membrane"/>
    <property type="evidence" value="ECO:0007669"/>
    <property type="project" value="TreeGrafter"/>
</dbReference>
<dbReference type="PRINTS" id="PR00950">
    <property type="entry name" value="TYPE3IMSPROT"/>
</dbReference>
<evidence type="ECO:0000256" key="2">
    <source>
        <dbReference type="SAM" id="Phobius"/>
    </source>
</evidence>
<organism evidence="3 4">
    <name type="scientific">Candidatus Treponema excrementipullorum</name>
    <dbReference type="NCBI Taxonomy" id="2838768"/>
    <lineage>
        <taxon>Bacteria</taxon>
        <taxon>Pseudomonadati</taxon>
        <taxon>Spirochaetota</taxon>
        <taxon>Spirochaetia</taxon>
        <taxon>Spirochaetales</taxon>
        <taxon>Treponemataceae</taxon>
        <taxon>Treponema</taxon>
    </lineage>
</organism>
<evidence type="ECO:0000256" key="1">
    <source>
        <dbReference type="ARBA" id="ARBA00010690"/>
    </source>
</evidence>
<feature type="transmembrane region" description="Helical" evidence="2">
    <location>
        <begin position="21"/>
        <end position="43"/>
    </location>
</feature>
<evidence type="ECO:0000313" key="3">
    <source>
        <dbReference type="EMBL" id="MBU3850348.1"/>
    </source>
</evidence>
<dbReference type="PANTHER" id="PTHR30531">
    <property type="entry name" value="FLAGELLAR BIOSYNTHETIC PROTEIN FLHB"/>
    <property type="match status" value="1"/>
</dbReference>
<dbReference type="PANTHER" id="PTHR30531:SF12">
    <property type="entry name" value="FLAGELLAR BIOSYNTHETIC PROTEIN FLHB"/>
    <property type="match status" value="1"/>
</dbReference>
<dbReference type="GO" id="GO:0009306">
    <property type="term" value="P:protein secretion"/>
    <property type="evidence" value="ECO:0007669"/>
    <property type="project" value="InterPro"/>
</dbReference>
<comment type="caution">
    <text evidence="3">The sequence shown here is derived from an EMBL/GenBank/DDBJ whole genome shotgun (WGS) entry which is preliminary data.</text>
</comment>
<evidence type="ECO:0000313" key="4">
    <source>
        <dbReference type="Proteomes" id="UP000823914"/>
    </source>
</evidence>
<keyword evidence="2" id="KW-1133">Transmembrane helix</keyword>
<feature type="non-terminal residue" evidence="3">
    <location>
        <position position="1"/>
    </location>
</feature>
<dbReference type="InterPro" id="IPR006135">
    <property type="entry name" value="T3SS_substrate_exporter"/>
</dbReference>
<dbReference type="Gene3D" id="3.40.1690.10">
    <property type="entry name" value="secretion proteins EscU"/>
    <property type="match status" value="1"/>
</dbReference>
<gene>
    <name evidence="3" type="ORF">IAA16_07270</name>
</gene>
<protein>
    <submittedName>
        <fullName evidence="3">EscU/YscU/HrcU family type III secretion system export apparatus switch protein</fullName>
    </submittedName>
</protein>
<reference evidence="3" key="2">
    <citation type="submission" date="2021-04" db="EMBL/GenBank/DDBJ databases">
        <authorList>
            <person name="Gilroy R."/>
        </authorList>
    </citation>
    <scope>NUCLEOTIDE SEQUENCE</scope>
    <source>
        <strain evidence="3">Gambia15-2214</strain>
    </source>
</reference>
<dbReference type="AlphaFoldDB" id="A0A9E2L403"/>
<dbReference type="Gene3D" id="6.10.250.2080">
    <property type="match status" value="1"/>
</dbReference>
<keyword evidence="2" id="KW-0812">Transmembrane</keyword>
<name>A0A9E2L403_9SPIR</name>
<proteinExistence type="inferred from homology"/>
<dbReference type="InterPro" id="IPR029025">
    <property type="entry name" value="T3SS_substrate_exporter_C"/>
</dbReference>
<feature type="transmembrane region" description="Helical" evidence="2">
    <location>
        <begin position="68"/>
        <end position="90"/>
    </location>
</feature>
<dbReference type="Pfam" id="PF01312">
    <property type="entry name" value="Bac_export_2"/>
    <property type="match status" value="1"/>
</dbReference>
<reference evidence="3" key="1">
    <citation type="journal article" date="2021" name="PeerJ">
        <title>Extensive microbial diversity within the chicken gut microbiome revealed by metagenomics and culture.</title>
        <authorList>
            <person name="Gilroy R."/>
            <person name="Ravi A."/>
            <person name="Getino M."/>
            <person name="Pursley I."/>
            <person name="Horton D.L."/>
            <person name="Alikhan N.F."/>
            <person name="Baker D."/>
            <person name="Gharbi K."/>
            <person name="Hall N."/>
            <person name="Watson M."/>
            <person name="Adriaenssens E.M."/>
            <person name="Foster-Nyarko E."/>
            <person name="Jarju S."/>
            <person name="Secka A."/>
            <person name="Antonio M."/>
            <person name="Oren A."/>
            <person name="Chaudhuri R.R."/>
            <person name="La Ragione R."/>
            <person name="Hildebrand F."/>
            <person name="Pallen M.J."/>
        </authorList>
    </citation>
    <scope>NUCLEOTIDE SEQUENCE</scope>
    <source>
        <strain evidence="3">Gambia15-2214</strain>
    </source>
</reference>
<dbReference type="SUPFAM" id="SSF160544">
    <property type="entry name" value="EscU C-terminal domain-like"/>
    <property type="match status" value="1"/>
</dbReference>
<sequence length="232" mass="26284">FSKIIPKFGQYLRKTLFSFEGTFNVVKSIAKVVIIFVVAFIIIKNDMPHIFTMLSSDLWTAIVHISKMVAKLLLSTAVIFLIISVPDYIVQRKQFMESMKMTKQEVKQEYKETEGDPLVKGRLRQYMHEMLSRNMPAAVAKSDVVITNPTHYAVAVQYDGATMQGPTVMAKGVDAMARRIKEIAKENNVPLVENRPLARALYSEVDVGEMVPENYYQALAVILANVYNMRGK</sequence>
<keyword evidence="2" id="KW-0472">Membrane</keyword>
<dbReference type="EMBL" id="JAHLFV010000170">
    <property type="protein sequence ID" value="MBU3850348.1"/>
    <property type="molecule type" value="Genomic_DNA"/>
</dbReference>
<comment type="similarity">
    <text evidence="1">Belongs to the type III secretion exporter family.</text>
</comment>